<sequence>MNEVLASATDNLFQNSDLEFIRVLDDVIDLLISKNLIMFTELPEVVQEKYTQRTQMRERRRESLNLLEDEEIL</sequence>
<evidence type="ECO:0008006" key="3">
    <source>
        <dbReference type="Google" id="ProtNLM"/>
    </source>
</evidence>
<dbReference type="EMBL" id="CP036501">
    <property type="protein sequence ID" value="UZP75648.1"/>
    <property type="molecule type" value="Genomic_DNA"/>
</dbReference>
<proteinExistence type="predicted"/>
<reference evidence="1 2" key="1">
    <citation type="submission" date="2019-02" db="EMBL/GenBank/DDBJ databases">
        <title>Halieaceae_genomes.</title>
        <authorList>
            <person name="Li S.-H."/>
        </authorList>
    </citation>
    <scope>NUCLEOTIDE SEQUENCE [LARGE SCALE GENOMIC DNA]</scope>
    <source>
        <strain evidence="1 2">JH123</strain>
    </source>
</reference>
<accession>A0ABY6QBT1</accession>
<dbReference type="Proteomes" id="UP001317963">
    <property type="component" value="Chromosome"/>
</dbReference>
<keyword evidence="2" id="KW-1185">Reference proteome</keyword>
<protein>
    <recommendedName>
        <fullName evidence="3">Tryptophan synthase subunit beta like protein</fullName>
    </recommendedName>
</protein>
<organism evidence="1 2">
    <name type="scientific">Candidatus Paraluminiphilus aquimaris</name>
    <dbReference type="NCBI Taxonomy" id="2518994"/>
    <lineage>
        <taxon>Bacteria</taxon>
        <taxon>Pseudomonadati</taxon>
        <taxon>Pseudomonadota</taxon>
        <taxon>Gammaproteobacteria</taxon>
        <taxon>Cellvibrionales</taxon>
        <taxon>Halieaceae</taxon>
        <taxon>Candidatus Paraluminiphilus</taxon>
    </lineage>
</organism>
<gene>
    <name evidence="1" type="ORF">E0F26_12485</name>
</gene>
<evidence type="ECO:0000313" key="1">
    <source>
        <dbReference type="EMBL" id="UZP75648.1"/>
    </source>
</evidence>
<name>A0ABY6QBT1_9GAMM</name>
<evidence type="ECO:0000313" key="2">
    <source>
        <dbReference type="Proteomes" id="UP001317963"/>
    </source>
</evidence>